<accession>A0ABQ2V226</accession>
<dbReference type="PANTHER" id="PTHR37507:SF2">
    <property type="entry name" value="SPORULATION PROTEIN YDCC"/>
    <property type="match status" value="1"/>
</dbReference>
<protein>
    <submittedName>
        <fullName evidence="3">Membrane protein</fullName>
    </submittedName>
</protein>
<dbReference type="InterPro" id="IPR052944">
    <property type="entry name" value="Sporulation_related"/>
</dbReference>
<evidence type="ECO:0000313" key="4">
    <source>
        <dbReference type="Proteomes" id="UP000649573"/>
    </source>
</evidence>
<sequence>MNKRKVTLAVATAGVLTGAAGLSLLAMPAGAGQPPSLPDVSAESLVEQVMTAKPGAFGGTVEVDNKLGLPSIAEIPQLADGKHSARIWTDGNGKLRLALPNGQSEQTIVDDGKTTWSWNSQDNEVTKSEHKDSPKESNGEKAIDPATAAKEIVTKTKEFSDITVDGTARVANRAAYELVLSPKPTEKTLIREVRIAVDAELKMPLRVAVLTNGAAEPAGTVGFTQINVGPQDAKLFEFTPPANAKVTTPEAKEAQAREKLPEAGLEAALQGEDPQIFGTGWDSVIGARIPADAMTQVPAEAQGLVDRFTKKVSGSWGSGKLFTTKVATILIADDGRVVAGAVPEQVLFDTIGQVK</sequence>
<dbReference type="EMBL" id="BMRE01000034">
    <property type="protein sequence ID" value="GGU61085.1"/>
    <property type="molecule type" value="Genomic_DNA"/>
</dbReference>
<name>A0ABQ2V226_9PSEU</name>
<keyword evidence="2" id="KW-0732">Signal</keyword>
<feature type="compositionally biased region" description="Polar residues" evidence="1">
    <location>
        <begin position="114"/>
        <end position="123"/>
    </location>
</feature>
<keyword evidence="4" id="KW-1185">Reference proteome</keyword>
<dbReference type="PANTHER" id="PTHR37507">
    <property type="entry name" value="SPORULATION PROTEIN YDCC"/>
    <property type="match status" value="1"/>
</dbReference>
<evidence type="ECO:0000256" key="1">
    <source>
        <dbReference type="SAM" id="MobiDB-lite"/>
    </source>
</evidence>
<dbReference type="Proteomes" id="UP000649573">
    <property type="component" value="Unassembled WGS sequence"/>
</dbReference>
<proteinExistence type="predicted"/>
<feature type="compositionally biased region" description="Basic and acidic residues" evidence="1">
    <location>
        <begin position="124"/>
        <end position="143"/>
    </location>
</feature>
<feature type="signal peptide" evidence="2">
    <location>
        <begin position="1"/>
        <end position="31"/>
    </location>
</feature>
<evidence type="ECO:0000256" key="2">
    <source>
        <dbReference type="SAM" id="SignalP"/>
    </source>
</evidence>
<gene>
    <name evidence="3" type="ORF">GCM10010178_61600</name>
</gene>
<organism evidence="3 4">
    <name type="scientific">Lentzea flava</name>
    <dbReference type="NCBI Taxonomy" id="103732"/>
    <lineage>
        <taxon>Bacteria</taxon>
        <taxon>Bacillati</taxon>
        <taxon>Actinomycetota</taxon>
        <taxon>Actinomycetes</taxon>
        <taxon>Pseudonocardiales</taxon>
        <taxon>Pseudonocardiaceae</taxon>
        <taxon>Lentzea</taxon>
    </lineage>
</organism>
<dbReference type="SUPFAM" id="SSF89392">
    <property type="entry name" value="Prokaryotic lipoproteins and lipoprotein localization factors"/>
    <property type="match status" value="1"/>
</dbReference>
<dbReference type="InterPro" id="IPR029046">
    <property type="entry name" value="LolA/LolB/LppX"/>
</dbReference>
<comment type="caution">
    <text evidence="3">The sequence shown here is derived from an EMBL/GenBank/DDBJ whole genome shotgun (WGS) entry which is preliminary data.</text>
</comment>
<dbReference type="RefSeq" id="WP_189257252.1">
    <property type="nucleotide sequence ID" value="NZ_BMRE01000034.1"/>
</dbReference>
<feature type="region of interest" description="Disordered" evidence="1">
    <location>
        <begin position="112"/>
        <end position="144"/>
    </location>
</feature>
<reference evidence="4" key="1">
    <citation type="journal article" date="2019" name="Int. J. Syst. Evol. Microbiol.">
        <title>The Global Catalogue of Microorganisms (GCM) 10K type strain sequencing project: providing services to taxonomists for standard genome sequencing and annotation.</title>
        <authorList>
            <consortium name="The Broad Institute Genomics Platform"/>
            <consortium name="The Broad Institute Genome Sequencing Center for Infectious Disease"/>
            <person name="Wu L."/>
            <person name="Ma J."/>
        </authorList>
    </citation>
    <scope>NUCLEOTIDE SEQUENCE [LARGE SCALE GENOMIC DNA]</scope>
    <source>
        <strain evidence="4">JCM 3296</strain>
    </source>
</reference>
<feature type="chain" id="PRO_5046811871" evidence="2">
    <location>
        <begin position="32"/>
        <end position="355"/>
    </location>
</feature>
<dbReference type="Gene3D" id="2.50.20.10">
    <property type="entry name" value="Lipoprotein localisation LolA/LolB/LppX"/>
    <property type="match status" value="1"/>
</dbReference>
<evidence type="ECO:0000313" key="3">
    <source>
        <dbReference type="EMBL" id="GGU61085.1"/>
    </source>
</evidence>